<evidence type="ECO:0000313" key="3">
    <source>
        <dbReference type="EMBL" id="AAD43143.1"/>
    </source>
</evidence>
<feature type="compositionally biased region" description="Basic and acidic residues" evidence="1">
    <location>
        <begin position="19"/>
        <end position="34"/>
    </location>
</feature>
<dbReference type="AlphaFoldDB" id="Q9Y6H7"/>
<dbReference type="PeptideAtlas" id="Q9Y6H7"/>
<organism evidence="3">
    <name type="scientific">Homo sapiens</name>
    <name type="common">Human</name>
    <dbReference type="NCBI Taxonomy" id="9606"/>
    <lineage>
        <taxon>Eukaryota</taxon>
        <taxon>Metazoa</taxon>
        <taxon>Chordata</taxon>
        <taxon>Craniata</taxon>
        <taxon>Vertebrata</taxon>
        <taxon>Euteleostomi</taxon>
        <taxon>Mammalia</taxon>
        <taxon>Eutheria</taxon>
        <taxon>Euarchontoglires</taxon>
        <taxon>Primates</taxon>
        <taxon>Haplorrhini</taxon>
        <taxon>Catarrhini</taxon>
        <taxon>Hominidae</taxon>
        <taxon>Homo</taxon>
    </lineage>
</organism>
<reference evidence="3" key="4">
    <citation type="journal article" date="2000" name="Mol. Cell. Biol.">
        <title>Modulation of CRX transactivation activity by phosducin isoforms.</title>
        <authorList>
            <person name="Zhu X."/>
            <person name="Craft C.M."/>
        </authorList>
    </citation>
    <scope>NUCLEOTIDE SEQUENCE</scope>
    <source>
        <tissue evidence="3">Retina</tissue>
    </source>
</reference>
<feature type="compositionally biased region" description="Basic and acidic residues" evidence="1">
    <location>
        <begin position="105"/>
        <end position="117"/>
    </location>
</feature>
<dbReference type="Pfam" id="PF02114">
    <property type="entry name" value="Phosducin"/>
    <property type="match status" value="1"/>
</dbReference>
<reference evidence="3" key="2">
    <citation type="journal article" date="1998" name="Mol. Vis.">
        <title>Interaction of phosducin and phosducin isoforms with a 26S proteasomal subunit, SUG1.</title>
        <authorList>
            <person name="Zhu X."/>
            <person name="Craft C.M."/>
        </authorList>
    </citation>
    <scope>NUCLEOTIDE SEQUENCE</scope>
    <source>
        <tissue evidence="3">Retina</tissue>
    </source>
</reference>
<dbReference type="EMBL" id="AF076465">
    <property type="protein sequence ID" value="AAD43143.1"/>
    <property type="molecule type" value="mRNA"/>
</dbReference>
<dbReference type="Gene3D" id="1.10.168.10">
    <property type="entry name" value="Phosducin, domain 2"/>
    <property type="match status" value="1"/>
</dbReference>
<feature type="region of interest" description="Disordered" evidence="1">
    <location>
        <begin position="1"/>
        <end position="84"/>
    </location>
</feature>
<dbReference type="InterPro" id="IPR023196">
    <property type="entry name" value="Phosducin_N_dom_sf"/>
</dbReference>
<reference evidence="3" key="3">
    <citation type="journal article" date="2000" name="Biochem. Biophys. Res. Commun.">
        <title>The carboxyl terminal domain of phosducin functions as a transcriptional activator.</title>
        <authorList>
            <person name="Zhu X."/>
            <person name="Craft C.M."/>
        </authorList>
    </citation>
    <scope>NUCLEOTIDE SEQUENCE</scope>
    <source>
        <tissue evidence="3">Retina</tissue>
    </source>
</reference>
<dbReference type="InterPro" id="IPR024253">
    <property type="entry name" value="Phosducin_thioredoxin-like_dom"/>
</dbReference>
<accession>Q9Y6H7</accession>
<feature type="compositionally biased region" description="Basic and acidic residues" evidence="1">
    <location>
        <begin position="58"/>
        <end position="67"/>
    </location>
</feature>
<feature type="region of interest" description="Disordered" evidence="1">
    <location>
        <begin position="98"/>
        <end position="117"/>
    </location>
</feature>
<name>Q9Y6H7_HUMAN</name>
<evidence type="ECO:0000259" key="2">
    <source>
        <dbReference type="Pfam" id="PF02114"/>
    </source>
</evidence>
<protein>
    <submittedName>
        <fullName evidence="3">PhLOP2</fullName>
    </submittedName>
</protein>
<proteinExistence type="evidence at transcript level"/>
<feature type="domain" description="Phosducin" evidence="2">
    <location>
        <begin position="17"/>
        <end position="69"/>
    </location>
</feature>
<evidence type="ECO:0000256" key="1">
    <source>
        <dbReference type="SAM" id="MobiDB-lite"/>
    </source>
</evidence>
<reference evidence="3" key="1">
    <citation type="journal article" date="1998" name="Biochemistry">
        <title>PhLPs and PhLOPs in the phosducin family of G beta gamma binding proteins.</title>
        <authorList>
            <person name="Craft C.M."/>
            <person name="Xu J."/>
            <person name="Slepak V.Z."/>
            <person name="Zhan-Poe X."/>
            <person name="Zhu X."/>
            <person name="Brown B."/>
            <person name="Lolley R.N."/>
        </authorList>
    </citation>
    <scope>NUCLEOTIDE SEQUENCE</scope>
    <source>
        <tissue evidence="3">Retina</tissue>
    </source>
</reference>
<feature type="compositionally biased region" description="Polar residues" evidence="1">
    <location>
        <begin position="69"/>
        <end position="82"/>
    </location>
</feature>
<sequence length="117" mass="13748">MSDKPGRRQTSIQNGQPHDGPRRLNDWRKFKLESQDSDSIPPSKKEILRQMSSPQSRNGKDSEDEFSRQGFSPTQQGHQAQRSKLLYQIQSLKWKKPKAKVWRKTLKDRPHIQDPKE</sequence>